<dbReference type="OrthoDB" id="1750577at2"/>
<name>A0A288Q6Q3_9LACO</name>
<dbReference type="KEGG" id="wso:WSWS_00872"/>
<organism evidence="1 2">
    <name type="scientific">Weissella soli</name>
    <dbReference type="NCBI Taxonomy" id="155866"/>
    <lineage>
        <taxon>Bacteria</taxon>
        <taxon>Bacillati</taxon>
        <taxon>Bacillota</taxon>
        <taxon>Bacilli</taxon>
        <taxon>Lactobacillales</taxon>
        <taxon>Lactobacillaceae</taxon>
        <taxon>Weissella</taxon>
    </lineage>
</organism>
<gene>
    <name evidence="1" type="ORF">DFP99_0501</name>
</gene>
<keyword evidence="2" id="KW-1185">Reference proteome</keyword>
<evidence type="ECO:0000313" key="2">
    <source>
        <dbReference type="Proteomes" id="UP000254912"/>
    </source>
</evidence>
<dbReference type="Proteomes" id="UP000254912">
    <property type="component" value="Unassembled WGS sequence"/>
</dbReference>
<sequence>MIARAMSISASVGIIVIFVILAFVSQFFNWPTWLTIVAFIGLFVLASIGMTLLTIYLRPDSKEDEDVDE</sequence>
<dbReference type="GeneID" id="94546070"/>
<dbReference type="EMBL" id="QRAS01000001">
    <property type="protein sequence ID" value="RDL12073.1"/>
    <property type="molecule type" value="Genomic_DNA"/>
</dbReference>
<dbReference type="AlphaFoldDB" id="A0A288Q6Q3"/>
<accession>A0A288Q6Q3</accession>
<reference evidence="1 2" key="1">
    <citation type="submission" date="2018-07" db="EMBL/GenBank/DDBJ databases">
        <title>Genomic Encyclopedia of Type Strains, Phase III (KMG-III): the genomes of soil and plant-associated and newly described type strains.</title>
        <authorList>
            <person name="Whitman W."/>
        </authorList>
    </citation>
    <scope>NUCLEOTIDE SEQUENCE [LARGE SCALE GENOMIC DNA]</scope>
    <source>
        <strain evidence="1 2">CECT 7031</strain>
    </source>
</reference>
<evidence type="ECO:0000313" key="1">
    <source>
        <dbReference type="EMBL" id="RDL12073.1"/>
    </source>
</evidence>
<proteinExistence type="predicted"/>
<protein>
    <submittedName>
        <fullName evidence="1">Uncharacterized protein</fullName>
    </submittedName>
</protein>
<comment type="caution">
    <text evidence="1">The sequence shown here is derived from an EMBL/GenBank/DDBJ whole genome shotgun (WGS) entry which is preliminary data.</text>
</comment>
<dbReference type="RefSeq" id="WP_070230129.1">
    <property type="nucleotide sequence ID" value="NZ_BJYO01000002.1"/>
</dbReference>